<evidence type="ECO:0000256" key="7">
    <source>
        <dbReference type="ARBA" id="ARBA00041129"/>
    </source>
</evidence>
<evidence type="ECO:0000256" key="12">
    <source>
        <dbReference type="PIRSR" id="PIRSR005461-1"/>
    </source>
</evidence>
<feature type="active site" description="Proton acceptor" evidence="11 12">
    <location>
        <position position="188"/>
    </location>
</feature>
<keyword evidence="11" id="KW-0963">Cytoplasm</keyword>
<dbReference type="PIRSF" id="PIRSF005461">
    <property type="entry name" value="23S_rRNA_mtase"/>
    <property type="match status" value="1"/>
</dbReference>
<protein>
    <recommendedName>
        <fullName evidence="7 11">Ribosomal RNA large subunit methyltransferase E</fullName>
        <ecNumber evidence="6 11">2.1.1.166</ecNumber>
    </recommendedName>
    <alternativeName>
        <fullName evidence="9 11">23S rRNA Um2552 methyltransferase</fullName>
    </alternativeName>
    <alternativeName>
        <fullName evidence="8 11">rRNA (uridine-2'-O-)-methyltransferase</fullName>
    </alternativeName>
</protein>
<comment type="similarity">
    <text evidence="11">Belongs to the class I-like SAM-binding methyltransferase superfamily. RNA methyltransferase RlmE family.</text>
</comment>
<evidence type="ECO:0000256" key="8">
    <source>
        <dbReference type="ARBA" id="ARBA00041995"/>
    </source>
</evidence>
<feature type="binding site" evidence="11">
    <location>
        <position position="148"/>
    </location>
    <ligand>
        <name>S-adenosyl-L-methionine</name>
        <dbReference type="ChEBI" id="CHEBI:59789"/>
    </ligand>
</feature>
<dbReference type="InterPro" id="IPR002877">
    <property type="entry name" value="RNA_MeTrfase_FtsJ_dom"/>
</dbReference>
<name>A0A2A2AE34_9BURK</name>
<dbReference type="SUPFAM" id="SSF53335">
    <property type="entry name" value="S-adenosyl-L-methionine-dependent methyltransferases"/>
    <property type="match status" value="1"/>
</dbReference>
<feature type="binding site" evidence="11">
    <location>
        <position position="73"/>
    </location>
    <ligand>
        <name>S-adenosyl-L-methionine</name>
        <dbReference type="ChEBI" id="CHEBI:59789"/>
    </ligand>
</feature>
<evidence type="ECO:0000256" key="1">
    <source>
        <dbReference type="ARBA" id="ARBA00022552"/>
    </source>
</evidence>
<feature type="binding site" evidence="11">
    <location>
        <position position="71"/>
    </location>
    <ligand>
        <name>S-adenosyl-L-methionine</name>
        <dbReference type="ChEBI" id="CHEBI:59789"/>
    </ligand>
</feature>
<evidence type="ECO:0000256" key="9">
    <source>
        <dbReference type="ARBA" id="ARBA00042745"/>
    </source>
</evidence>
<evidence type="ECO:0000256" key="6">
    <source>
        <dbReference type="ARBA" id="ARBA00038861"/>
    </source>
</evidence>
<evidence type="ECO:0000256" key="2">
    <source>
        <dbReference type="ARBA" id="ARBA00022603"/>
    </source>
</evidence>
<comment type="subcellular location">
    <subcellularLocation>
        <location evidence="11">Cytoplasm</location>
    </subcellularLocation>
</comment>
<evidence type="ECO:0000256" key="5">
    <source>
        <dbReference type="ARBA" id="ARBA00037569"/>
    </source>
</evidence>
<evidence type="ECO:0000313" key="15">
    <source>
        <dbReference type="EMBL" id="PAT39462.1"/>
    </source>
</evidence>
<dbReference type="AlphaFoldDB" id="A0A2A2AE34"/>
<comment type="caution">
    <text evidence="14">The sequence shown here is derived from an EMBL/GenBank/DDBJ whole genome shotgun (WGS) entry which is preliminary data.</text>
</comment>
<dbReference type="Pfam" id="PF01728">
    <property type="entry name" value="FtsJ"/>
    <property type="match status" value="1"/>
</dbReference>
<accession>A0A2A2AP26</accession>
<dbReference type="GO" id="GO:0005737">
    <property type="term" value="C:cytoplasm"/>
    <property type="evidence" value="ECO:0007669"/>
    <property type="project" value="UniProtKB-SubCell"/>
</dbReference>
<dbReference type="Gene3D" id="3.40.50.150">
    <property type="entry name" value="Vaccinia Virus protein VP39"/>
    <property type="match status" value="1"/>
</dbReference>
<comment type="catalytic activity">
    <reaction evidence="10 11">
        <text>uridine(2552) in 23S rRNA + S-adenosyl-L-methionine = 2'-O-methyluridine(2552) in 23S rRNA + S-adenosyl-L-homocysteine + H(+)</text>
        <dbReference type="Rhea" id="RHEA:42720"/>
        <dbReference type="Rhea" id="RHEA-COMP:10202"/>
        <dbReference type="Rhea" id="RHEA-COMP:10203"/>
        <dbReference type="ChEBI" id="CHEBI:15378"/>
        <dbReference type="ChEBI" id="CHEBI:57856"/>
        <dbReference type="ChEBI" id="CHEBI:59789"/>
        <dbReference type="ChEBI" id="CHEBI:65315"/>
        <dbReference type="ChEBI" id="CHEBI:74478"/>
        <dbReference type="EC" id="2.1.1.166"/>
    </reaction>
</comment>
<dbReference type="EMBL" id="NSJD01000017">
    <property type="protein sequence ID" value="PAT39462.1"/>
    <property type="molecule type" value="Genomic_DNA"/>
</dbReference>
<dbReference type="InterPro" id="IPR050082">
    <property type="entry name" value="RNA_methyltr_RlmE"/>
</dbReference>
<sequence length="236" mass="25409">MTGKHSRAGNAGKTGKVNKAWLHDHLNDPYVKLAQKEGYRARAVYKLQELDQEFQLLKGARVVVDLGCAPGAWCQYLSRKLELGRAAAEGEAAGQGAAAAPLVVGVDLLPMEPVAGVHFIQGDFQQDEVLQRLQQAVQGRAVDLVVSDMAPNLSGHAATDGARVQTLVEMAVDFAQAHLHSDGAMVAKVFHGPGYDELVALFRQTFRKSRPYKPKASRSRSAEVFLIGQGLRGGQG</sequence>
<reference evidence="16 17" key="1">
    <citation type="submission" date="2017-08" db="EMBL/GenBank/DDBJ databases">
        <title>WGS of Clinical strains of the CDC Group NO-1 linked to zoonotic infections in humans.</title>
        <authorList>
            <person name="Bernier A.-M."/>
            <person name="Bernard K."/>
        </authorList>
    </citation>
    <scope>NUCLEOTIDE SEQUENCE [LARGE SCALE GENOMIC DNA]</scope>
    <source>
        <strain evidence="14 16">NML03-0146</strain>
        <strain evidence="15 17">NML79-0751</strain>
    </source>
</reference>
<dbReference type="RefSeq" id="WP_095548899.1">
    <property type="nucleotide sequence ID" value="NZ_NSJD01000017.1"/>
</dbReference>
<proteinExistence type="inferred from homology"/>
<feature type="domain" description="Ribosomal RNA methyltransferase FtsJ" evidence="13">
    <location>
        <begin position="39"/>
        <end position="230"/>
    </location>
</feature>
<accession>A0A2A2AE34</accession>
<dbReference type="Proteomes" id="UP000217999">
    <property type="component" value="Unassembled WGS sequence"/>
</dbReference>
<dbReference type="InterPro" id="IPR015507">
    <property type="entry name" value="rRNA-MeTfrase_E"/>
</dbReference>
<evidence type="ECO:0000256" key="3">
    <source>
        <dbReference type="ARBA" id="ARBA00022679"/>
    </source>
</evidence>
<evidence type="ECO:0000313" key="17">
    <source>
        <dbReference type="Proteomes" id="UP000218644"/>
    </source>
</evidence>
<keyword evidence="2 11" id="KW-0489">Methyltransferase</keyword>
<organism evidence="14 16">
    <name type="scientific">Vandammella animalimorsus</name>
    <dbReference type="NCBI Taxonomy" id="2029117"/>
    <lineage>
        <taxon>Bacteria</taxon>
        <taxon>Pseudomonadati</taxon>
        <taxon>Pseudomonadota</taxon>
        <taxon>Betaproteobacteria</taxon>
        <taxon>Burkholderiales</taxon>
        <taxon>Comamonadaceae</taxon>
        <taxon>Vandammella</taxon>
    </lineage>
</organism>
<evidence type="ECO:0000256" key="4">
    <source>
        <dbReference type="ARBA" id="ARBA00022691"/>
    </source>
</evidence>
<dbReference type="GO" id="GO:0008650">
    <property type="term" value="F:rRNA (uridine-2'-O-)-methyltransferase activity"/>
    <property type="evidence" value="ECO:0007669"/>
    <property type="project" value="UniProtKB-UniRule"/>
</dbReference>
<keyword evidence="4 11" id="KW-0949">S-adenosyl-L-methionine</keyword>
<feature type="binding site" evidence="11">
    <location>
        <position position="107"/>
    </location>
    <ligand>
        <name>S-adenosyl-L-methionine</name>
        <dbReference type="ChEBI" id="CHEBI:59789"/>
    </ligand>
</feature>
<dbReference type="PANTHER" id="PTHR10920:SF18">
    <property type="entry name" value="RRNA METHYLTRANSFERASE 2, MITOCHONDRIAL"/>
    <property type="match status" value="1"/>
</dbReference>
<gene>
    <name evidence="11" type="primary">rlmE</name>
    <name evidence="11" type="synonym">ftsJ</name>
    <name evidence="11" type="synonym">rrmJ</name>
    <name evidence="14" type="ORF">CK620_02220</name>
    <name evidence="15" type="ORF">CK623_10120</name>
</gene>
<dbReference type="InterPro" id="IPR029063">
    <property type="entry name" value="SAM-dependent_MTases_sf"/>
</dbReference>
<dbReference type="PANTHER" id="PTHR10920">
    <property type="entry name" value="RIBOSOMAL RNA METHYLTRANSFERASE"/>
    <property type="match status" value="1"/>
</dbReference>
<evidence type="ECO:0000259" key="13">
    <source>
        <dbReference type="Pfam" id="PF01728"/>
    </source>
</evidence>
<dbReference type="Proteomes" id="UP000218644">
    <property type="component" value="Unassembled WGS sequence"/>
</dbReference>
<feature type="binding site" evidence="11">
    <location>
        <position position="123"/>
    </location>
    <ligand>
        <name>S-adenosyl-L-methionine</name>
        <dbReference type="ChEBI" id="CHEBI:59789"/>
    </ligand>
</feature>
<evidence type="ECO:0000313" key="14">
    <source>
        <dbReference type="EMBL" id="PAT36057.1"/>
    </source>
</evidence>
<dbReference type="EMBL" id="NSJF01000001">
    <property type="protein sequence ID" value="PAT36057.1"/>
    <property type="molecule type" value="Genomic_DNA"/>
</dbReference>
<dbReference type="EC" id="2.1.1.166" evidence="6 11"/>
<keyword evidence="3 11" id="KW-0808">Transferase</keyword>
<comment type="function">
    <text evidence="5 11">Specifically methylates the uridine in position 2552 of 23S rRNA at the 2'-O position of the ribose in the fully assembled 50S ribosomal subunit.</text>
</comment>
<evidence type="ECO:0000256" key="11">
    <source>
        <dbReference type="HAMAP-Rule" id="MF_01547"/>
    </source>
</evidence>
<dbReference type="HAMAP" id="MF_01547">
    <property type="entry name" value="RNA_methyltr_E"/>
    <property type="match status" value="1"/>
</dbReference>
<keyword evidence="1 11" id="KW-0698">rRNA processing</keyword>
<evidence type="ECO:0000313" key="16">
    <source>
        <dbReference type="Proteomes" id="UP000217999"/>
    </source>
</evidence>
<evidence type="ECO:0000256" key="10">
    <source>
        <dbReference type="ARBA" id="ARBA00048970"/>
    </source>
</evidence>